<organism evidence="4 5">
    <name type="scientific">Fusarium vanettenii (strain ATCC MYA-4622 / CBS 123669 / FGSC 9596 / NRRL 45880 / 77-13-4)</name>
    <name type="common">Fusarium solani subsp. pisi</name>
    <dbReference type="NCBI Taxonomy" id="660122"/>
    <lineage>
        <taxon>Eukaryota</taxon>
        <taxon>Fungi</taxon>
        <taxon>Dikarya</taxon>
        <taxon>Ascomycota</taxon>
        <taxon>Pezizomycotina</taxon>
        <taxon>Sordariomycetes</taxon>
        <taxon>Hypocreomycetidae</taxon>
        <taxon>Hypocreales</taxon>
        <taxon>Nectriaceae</taxon>
        <taxon>Fusarium</taxon>
        <taxon>Fusarium solani species complex</taxon>
        <taxon>Fusarium vanettenii</taxon>
    </lineage>
</organism>
<feature type="region of interest" description="Disordered" evidence="2">
    <location>
        <begin position="128"/>
        <end position="164"/>
    </location>
</feature>
<keyword evidence="1" id="KW-0539">Nucleus</keyword>
<dbReference type="VEuPathDB" id="FungiDB:NECHADRAFT_84388"/>
<evidence type="ECO:0000256" key="1">
    <source>
        <dbReference type="ARBA" id="ARBA00023242"/>
    </source>
</evidence>
<dbReference type="RefSeq" id="XP_003043715.1">
    <property type="nucleotide sequence ID" value="XM_003043669.1"/>
</dbReference>
<evidence type="ECO:0000313" key="5">
    <source>
        <dbReference type="Proteomes" id="UP000005206"/>
    </source>
</evidence>
<dbReference type="EMBL" id="GG698919">
    <property type="protein sequence ID" value="EEU38002.1"/>
    <property type="molecule type" value="Genomic_DNA"/>
</dbReference>
<feature type="compositionally biased region" description="Polar residues" evidence="2">
    <location>
        <begin position="128"/>
        <end position="144"/>
    </location>
</feature>
<dbReference type="InterPro" id="IPR007219">
    <property type="entry name" value="XnlR_reg_dom"/>
</dbReference>
<dbReference type="AlphaFoldDB" id="C7ZCZ0"/>
<dbReference type="GO" id="GO:0006351">
    <property type="term" value="P:DNA-templated transcription"/>
    <property type="evidence" value="ECO:0007669"/>
    <property type="project" value="InterPro"/>
</dbReference>
<dbReference type="GO" id="GO:0003677">
    <property type="term" value="F:DNA binding"/>
    <property type="evidence" value="ECO:0007669"/>
    <property type="project" value="InterPro"/>
</dbReference>
<evidence type="ECO:0000313" key="4">
    <source>
        <dbReference type="EMBL" id="EEU38002.1"/>
    </source>
</evidence>
<dbReference type="OMA" id="SIMAITE"/>
<dbReference type="InterPro" id="IPR052761">
    <property type="entry name" value="Fungal_Detox/Toxin_TFs"/>
</dbReference>
<keyword evidence="5" id="KW-1185">Reference proteome</keyword>
<dbReference type="OrthoDB" id="5041285at2759"/>
<dbReference type="GeneID" id="9669927"/>
<gene>
    <name evidence="4" type="ORF">NECHADRAFT_84388</name>
</gene>
<proteinExistence type="predicted"/>
<feature type="domain" description="Xylanolytic transcriptional activator regulatory" evidence="3">
    <location>
        <begin position="303"/>
        <end position="375"/>
    </location>
</feature>
<dbReference type="eggNOG" id="ENOG502SI3E">
    <property type="taxonomic scope" value="Eukaryota"/>
</dbReference>
<dbReference type="Proteomes" id="UP000005206">
    <property type="component" value="Chromosome 9"/>
</dbReference>
<dbReference type="CDD" id="cd12148">
    <property type="entry name" value="fungal_TF_MHR"/>
    <property type="match status" value="1"/>
</dbReference>
<dbReference type="InParanoid" id="C7ZCZ0"/>
<protein>
    <recommendedName>
        <fullName evidence="3">Xylanolytic transcriptional activator regulatory domain-containing protein</fullName>
    </recommendedName>
</protein>
<evidence type="ECO:0000259" key="3">
    <source>
        <dbReference type="SMART" id="SM00906"/>
    </source>
</evidence>
<dbReference type="PANTHER" id="PTHR47425:SF2">
    <property type="entry name" value="FARB-RELATED"/>
    <property type="match status" value="1"/>
</dbReference>
<dbReference type="KEGG" id="nhe:NECHADRAFT_84388"/>
<dbReference type="GO" id="GO:0008270">
    <property type="term" value="F:zinc ion binding"/>
    <property type="evidence" value="ECO:0007669"/>
    <property type="project" value="InterPro"/>
</dbReference>
<accession>C7ZCZ0</accession>
<name>C7ZCZ0_FUSV7</name>
<feature type="compositionally biased region" description="Basic and acidic residues" evidence="2">
    <location>
        <begin position="18"/>
        <end position="31"/>
    </location>
</feature>
<feature type="region of interest" description="Disordered" evidence="2">
    <location>
        <begin position="1"/>
        <end position="41"/>
    </location>
</feature>
<reference evidence="4 5" key="1">
    <citation type="journal article" date="2009" name="PLoS Genet.">
        <title>The genome of Nectria haematococca: contribution of supernumerary chromosomes to gene expansion.</title>
        <authorList>
            <person name="Coleman J.J."/>
            <person name="Rounsley S.D."/>
            <person name="Rodriguez-Carres M."/>
            <person name="Kuo A."/>
            <person name="Wasmann C.C."/>
            <person name="Grimwood J."/>
            <person name="Schmutz J."/>
            <person name="Taga M."/>
            <person name="White G.J."/>
            <person name="Zhou S."/>
            <person name="Schwartz D.C."/>
            <person name="Freitag M."/>
            <person name="Ma L.J."/>
            <person name="Danchin E.G."/>
            <person name="Henrissat B."/>
            <person name="Coutinho P.M."/>
            <person name="Nelson D.R."/>
            <person name="Straney D."/>
            <person name="Napoli C.A."/>
            <person name="Barker B.M."/>
            <person name="Gribskov M."/>
            <person name="Rep M."/>
            <person name="Kroken S."/>
            <person name="Molnar I."/>
            <person name="Rensing C."/>
            <person name="Kennell J.C."/>
            <person name="Zamora J."/>
            <person name="Farman M.L."/>
            <person name="Selker E.U."/>
            <person name="Salamov A."/>
            <person name="Shapiro H."/>
            <person name="Pangilinan J."/>
            <person name="Lindquist E."/>
            <person name="Lamers C."/>
            <person name="Grigoriev I.V."/>
            <person name="Geiser D.M."/>
            <person name="Covert S.F."/>
            <person name="Temporini E."/>
            <person name="Vanetten H.D."/>
        </authorList>
    </citation>
    <scope>NUCLEOTIDE SEQUENCE [LARGE SCALE GENOMIC DNA]</scope>
    <source>
        <strain evidence="5">ATCC MYA-4622 / CBS 123669 / FGSC 9596 / NRRL 45880 / 77-13-4</strain>
    </source>
</reference>
<evidence type="ECO:0000256" key="2">
    <source>
        <dbReference type="SAM" id="MobiDB-lite"/>
    </source>
</evidence>
<dbReference type="HOGENOM" id="CLU_006329_9_4_1"/>
<dbReference type="PANTHER" id="PTHR47425">
    <property type="entry name" value="FARB-RELATED"/>
    <property type="match status" value="1"/>
</dbReference>
<feature type="region of interest" description="Disordered" evidence="2">
    <location>
        <begin position="81"/>
        <end position="100"/>
    </location>
</feature>
<dbReference type="SMART" id="SM00906">
    <property type="entry name" value="Fungal_trans"/>
    <property type="match status" value="1"/>
</dbReference>
<sequence>MQSTHGPSNEHLYTAPHLDGEGIKKESREGLPEMPKAQGSLRCDPNLSAMQQLLLGGFTSEEHKRVDGSQSLELLAVSVTSSTPPVEATSVGDATSPESPAFEELYTNGQREQDTEFFHNWSTHSNDLSTQLSYNPSHTESDGPTSLGPDIDEEASKGPSKTAVSLPIDAGCWEEIRPAERPSQDNLTLDSQGCYKIPSALLLRIFIDHYFLYAGTNTAKFVTEEHVKRLGFENVRQAKDSFYRRAKVFQHNTASTRRWTWVNPSEQLLYYAQDPLDHVSMAQSALLLTHRCSSSGHGEQKASSIWLGRAIQHAKILKANECTSASLQNQNTLRRIWFSCILRDRILSLCLRRMVQISPACFDRHADYDMSYDDFSDEIQRSRVYDADSKRPLITMMLLMADLCLCLSNILTVAHSVRDPAGPQSHDSARKTMQIWECKKDLETWFIKAVSSSPVLASTQPGHQEDDRPRDSILMFAHLVWVYYHRITLCNSELLLNSVSYALFPCGSARIPSTTIERIRVEIWDAATDISQRLGQLLKLGLARCLPGSAVSCTALPLALHVLDAKLSATDHCTSTDARVEKQNHLNVLIDVMREYRPRHEEADCITRAIRYFMECTYLEPTPSSPREATGGQSPGMSDVLTGNPTQYLKLALTLDLSLSHDRLPVEKDFPVQIQGLISRTGCFMPILFSYGDQADVNLAATSTEQPSSELEQSSVNCVSPKGSDLTGWIQNDRSLFFAQEMGLGP</sequence>
<dbReference type="Pfam" id="PF04082">
    <property type="entry name" value="Fungal_trans"/>
    <property type="match status" value="1"/>
</dbReference>